<sequence>MLKGEYKETYRNILLCLSSSNIPNDFISEVSEDVKDLLDTKRSLPNEREVIRYEIR</sequence>
<dbReference type="AlphaFoldDB" id="A0A381J6D8"/>
<accession>A0A381J6D8</accession>
<dbReference type="Proteomes" id="UP000254664">
    <property type="component" value="Unassembled WGS sequence"/>
</dbReference>
<dbReference type="RefSeq" id="WP_172556273.1">
    <property type="nucleotide sequence ID" value="NZ_UFWZ01000001.1"/>
</dbReference>
<evidence type="ECO:0000313" key="1">
    <source>
        <dbReference type="EMBL" id="SUY46811.1"/>
    </source>
</evidence>
<evidence type="ECO:0000313" key="2">
    <source>
        <dbReference type="Proteomes" id="UP000254664"/>
    </source>
</evidence>
<keyword evidence="2" id="KW-1185">Reference proteome</keyword>
<gene>
    <name evidence="1" type="ORF">NCTC9836_01120</name>
</gene>
<protein>
    <submittedName>
        <fullName evidence="1">Uncharacterized protein</fullName>
    </submittedName>
</protein>
<organism evidence="1 2">
    <name type="scientific">Clostridium putrefaciens</name>
    <dbReference type="NCBI Taxonomy" id="99675"/>
    <lineage>
        <taxon>Bacteria</taxon>
        <taxon>Bacillati</taxon>
        <taxon>Bacillota</taxon>
        <taxon>Clostridia</taxon>
        <taxon>Eubacteriales</taxon>
        <taxon>Clostridiaceae</taxon>
        <taxon>Clostridium</taxon>
    </lineage>
</organism>
<reference evidence="1 2" key="1">
    <citation type="submission" date="2018-06" db="EMBL/GenBank/DDBJ databases">
        <authorList>
            <consortium name="Pathogen Informatics"/>
            <person name="Doyle S."/>
        </authorList>
    </citation>
    <scope>NUCLEOTIDE SEQUENCE [LARGE SCALE GENOMIC DNA]</scope>
    <source>
        <strain evidence="1 2">NCTC9836</strain>
    </source>
</reference>
<name>A0A381J6D8_9CLOT</name>
<dbReference type="EMBL" id="UFWZ01000001">
    <property type="protein sequence ID" value="SUY46811.1"/>
    <property type="molecule type" value="Genomic_DNA"/>
</dbReference>
<proteinExistence type="predicted"/>